<dbReference type="Pfam" id="PF02470">
    <property type="entry name" value="MlaD"/>
    <property type="match status" value="1"/>
</dbReference>
<keyword evidence="1" id="KW-0812">Transmembrane</keyword>
<dbReference type="AlphaFoldDB" id="A0A6I6SKM5"/>
<name>A0A6I6SKM5_9GAMM</name>
<dbReference type="EMBL" id="CP035042">
    <property type="protein sequence ID" value="QHC50102.1"/>
    <property type="molecule type" value="Genomic_DNA"/>
</dbReference>
<dbReference type="PANTHER" id="PTHR36698">
    <property type="entry name" value="BLL5892 PROTEIN"/>
    <property type="match status" value="1"/>
</dbReference>
<keyword evidence="4" id="KW-1185">Reference proteome</keyword>
<sequence>METRAHHVVIGLFVVLAAVGGLLFALWLNQSTRDQAYTQYEVLFHHGVSGLSEGNAVEYSGVRVGDVVSLRLDPADPRNVLALIRVESQVPIRQDTRARLALANITGSMSIQLQGGAPESPLLVTRGDTPPRITADQSPLSAMLSDSEELLGNVNRVLTRLEEVLSEENVASIERILANLERTTAQFAALGDAPGQLAERMLEVSEEAARALAEIRALAGRTGGLVQGQAEEVLGNARQITSSLARTAQSLEALLDDNQGALESGLRGVQGLGPATLELRNTLSSLNRLVRRLEENPRDFLLGRERVEEFTP</sequence>
<proteinExistence type="predicted"/>
<dbReference type="KEGG" id="htx:EKK97_11560"/>
<feature type="transmembrane region" description="Helical" evidence="1">
    <location>
        <begin position="7"/>
        <end position="28"/>
    </location>
</feature>
<evidence type="ECO:0000313" key="3">
    <source>
        <dbReference type="EMBL" id="QHC50102.1"/>
    </source>
</evidence>
<keyword evidence="1" id="KW-0472">Membrane</keyword>
<keyword evidence="1" id="KW-1133">Transmembrane helix</keyword>
<accession>A0A6I6SKM5</accession>
<evidence type="ECO:0000256" key="1">
    <source>
        <dbReference type="SAM" id="Phobius"/>
    </source>
</evidence>
<gene>
    <name evidence="3" type="ORF">EKK97_11560</name>
</gene>
<dbReference type="InterPro" id="IPR003399">
    <property type="entry name" value="Mce/MlaD"/>
</dbReference>
<dbReference type="PANTHER" id="PTHR36698:SF2">
    <property type="entry name" value="MCE_MLAD DOMAIN-CONTAINING PROTEIN"/>
    <property type="match status" value="1"/>
</dbReference>
<evidence type="ECO:0000313" key="4">
    <source>
        <dbReference type="Proteomes" id="UP000464013"/>
    </source>
</evidence>
<dbReference type="Proteomes" id="UP000464013">
    <property type="component" value="Chromosome"/>
</dbReference>
<dbReference type="RefSeq" id="WP_159552008.1">
    <property type="nucleotide sequence ID" value="NZ_CP035042.1"/>
</dbReference>
<feature type="domain" description="Mce/MlaD" evidence="2">
    <location>
        <begin position="38"/>
        <end position="116"/>
    </location>
</feature>
<reference evidence="3 4" key="1">
    <citation type="submission" date="2019-01" db="EMBL/GenBank/DDBJ databases">
        <title>Complete genome of a denitifying bacterium Halomons sp. BC-M4-5.</title>
        <authorList>
            <person name="Wang L."/>
            <person name="Shao Z."/>
        </authorList>
    </citation>
    <scope>NUCLEOTIDE SEQUENCE [LARGE SCALE GENOMIC DNA]</scope>
    <source>
        <strain evidence="3 4">BC-M4-5</strain>
    </source>
</reference>
<dbReference type="OrthoDB" id="9806984at2"/>
<organism evidence="3 4">
    <name type="scientific">Billgrantia tianxiuensis</name>
    <dbReference type="NCBI Taxonomy" id="2497861"/>
    <lineage>
        <taxon>Bacteria</taxon>
        <taxon>Pseudomonadati</taxon>
        <taxon>Pseudomonadota</taxon>
        <taxon>Gammaproteobacteria</taxon>
        <taxon>Oceanospirillales</taxon>
        <taxon>Halomonadaceae</taxon>
        <taxon>Billgrantia</taxon>
    </lineage>
</organism>
<protein>
    <submittedName>
        <fullName evidence="3">MCE family protein</fullName>
    </submittedName>
</protein>
<evidence type="ECO:0000259" key="2">
    <source>
        <dbReference type="Pfam" id="PF02470"/>
    </source>
</evidence>